<dbReference type="AlphaFoldDB" id="A0A399CWW8"/>
<name>A0A399CWW8_9BACT</name>
<dbReference type="SUPFAM" id="SSF54593">
    <property type="entry name" value="Glyoxalase/Bleomycin resistance protein/Dihydroxybiphenyl dioxygenase"/>
    <property type="match status" value="2"/>
</dbReference>
<dbReference type="Proteomes" id="UP000266441">
    <property type="component" value="Unassembled WGS sequence"/>
</dbReference>
<gene>
    <name evidence="2" type="ORF">D1164_18940</name>
</gene>
<dbReference type="Gene3D" id="3.30.720.100">
    <property type="match status" value="1"/>
</dbReference>
<keyword evidence="3" id="KW-1185">Reference proteome</keyword>
<dbReference type="Gene3D" id="3.10.180.10">
    <property type="entry name" value="2,3-Dihydroxybiphenyl 1,2-Dioxygenase, domain 1"/>
    <property type="match status" value="1"/>
</dbReference>
<sequence>MKQPIYPCLWFDQKAKEAAEFYCTVFGAEITDENHFVSIVETAGQKFMCINGGPKFKPNPSISFFVVYETEQETDDAWEKLSEEGNVLMPLDEYPWSKKYGWIQDKYGISWQLSFGKMTDVGQKFSPTLMFTGDKAGKAEEAIGYYTSIFKDSSVTGILKYKEEEDDVEGYVKHAQFSIDNYVMMAMDSSLPHGFDFNEGISLVVECETQEEIDYYWSRMSAVPEAEQCGWLKDKYGVSWQIIPAVLQKLVNDPEKGQAVVQAFIQMKKFDIEKLLIAAE</sequence>
<reference evidence="2 3" key="1">
    <citation type="journal article" date="2015" name="Int. J. Syst. Evol. Microbiol.">
        <title>Mariniphaga sediminis sp. nov., isolated from coastal sediment.</title>
        <authorList>
            <person name="Wang F.Q."/>
            <person name="Shen Q.Y."/>
            <person name="Chen G.J."/>
            <person name="Du Z.J."/>
        </authorList>
    </citation>
    <scope>NUCLEOTIDE SEQUENCE [LARGE SCALE GENOMIC DNA]</scope>
    <source>
        <strain evidence="2 3">SY21</strain>
    </source>
</reference>
<dbReference type="InterPro" id="IPR029068">
    <property type="entry name" value="Glyas_Bleomycin-R_OHBP_Dase"/>
</dbReference>
<dbReference type="OrthoDB" id="9806473at2"/>
<evidence type="ECO:0000313" key="3">
    <source>
        <dbReference type="Proteomes" id="UP000266441"/>
    </source>
</evidence>
<accession>A0A399CWW8</accession>
<dbReference type="PANTHER" id="PTHR33990:SF4">
    <property type="entry name" value="PHNB-LIKE DOMAIN-CONTAINING PROTEIN"/>
    <property type="match status" value="1"/>
</dbReference>
<dbReference type="Pfam" id="PF06983">
    <property type="entry name" value="3-dmu-9_3-mt"/>
    <property type="match status" value="2"/>
</dbReference>
<dbReference type="EMBL" id="QWET01000018">
    <property type="protein sequence ID" value="RIH63673.1"/>
    <property type="molecule type" value="Genomic_DNA"/>
</dbReference>
<feature type="domain" description="PhnB-like" evidence="1">
    <location>
        <begin position="5"/>
        <end position="113"/>
    </location>
</feature>
<protein>
    <submittedName>
        <fullName evidence="2">VOC family protein</fullName>
    </submittedName>
</protein>
<dbReference type="PANTHER" id="PTHR33990">
    <property type="entry name" value="PROTEIN YJDN-RELATED"/>
    <property type="match status" value="1"/>
</dbReference>
<feature type="domain" description="PhnB-like" evidence="1">
    <location>
        <begin position="123"/>
        <end position="243"/>
    </location>
</feature>
<evidence type="ECO:0000259" key="1">
    <source>
        <dbReference type="Pfam" id="PF06983"/>
    </source>
</evidence>
<organism evidence="2 3">
    <name type="scientific">Mariniphaga sediminis</name>
    <dbReference type="NCBI Taxonomy" id="1628158"/>
    <lineage>
        <taxon>Bacteria</taxon>
        <taxon>Pseudomonadati</taxon>
        <taxon>Bacteroidota</taxon>
        <taxon>Bacteroidia</taxon>
        <taxon>Marinilabiliales</taxon>
        <taxon>Prolixibacteraceae</taxon>
        <taxon>Mariniphaga</taxon>
    </lineage>
</organism>
<dbReference type="Gene3D" id="3.30.720.110">
    <property type="match status" value="1"/>
</dbReference>
<dbReference type="InterPro" id="IPR028973">
    <property type="entry name" value="PhnB-like"/>
</dbReference>
<evidence type="ECO:0000313" key="2">
    <source>
        <dbReference type="EMBL" id="RIH63673.1"/>
    </source>
</evidence>
<comment type="caution">
    <text evidence="2">The sequence shown here is derived from an EMBL/GenBank/DDBJ whole genome shotgun (WGS) entry which is preliminary data.</text>
</comment>
<dbReference type="CDD" id="cd06588">
    <property type="entry name" value="PhnB_like"/>
    <property type="match status" value="2"/>
</dbReference>
<proteinExistence type="predicted"/>